<feature type="domain" description="HTH tetR-type" evidence="5">
    <location>
        <begin position="13"/>
        <end position="73"/>
    </location>
</feature>
<dbReference type="PANTHER" id="PTHR30055">
    <property type="entry name" value="HTH-TYPE TRANSCRIPTIONAL REGULATOR RUTR"/>
    <property type="match status" value="1"/>
</dbReference>
<dbReference type="InterPro" id="IPR023772">
    <property type="entry name" value="DNA-bd_HTH_TetR-type_CS"/>
</dbReference>
<dbReference type="Proteomes" id="UP000016568">
    <property type="component" value="Unassembled WGS sequence"/>
</dbReference>
<evidence type="ECO:0000313" key="6">
    <source>
        <dbReference type="EMBL" id="GAD48544.1"/>
    </source>
</evidence>
<evidence type="ECO:0000259" key="5">
    <source>
        <dbReference type="PROSITE" id="PS50977"/>
    </source>
</evidence>
<dbReference type="InterPro" id="IPR009057">
    <property type="entry name" value="Homeodomain-like_sf"/>
</dbReference>
<dbReference type="GO" id="GO:0000976">
    <property type="term" value="F:transcription cis-regulatory region binding"/>
    <property type="evidence" value="ECO:0007669"/>
    <property type="project" value="TreeGrafter"/>
</dbReference>
<dbReference type="Pfam" id="PF00440">
    <property type="entry name" value="TetR_N"/>
    <property type="match status" value="1"/>
</dbReference>
<evidence type="ECO:0000256" key="1">
    <source>
        <dbReference type="ARBA" id="ARBA00023015"/>
    </source>
</evidence>
<evidence type="ECO:0000256" key="3">
    <source>
        <dbReference type="ARBA" id="ARBA00023163"/>
    </source>
</evidence>
<comment type="caution">
    <text evidence="6">The sequence shown here is derived from an EMBL/GenBank/DDBJ whole genome shotgun (WGS) entry which is preliminary data.</text>
</comment>
<dbReference type="eggNOG" id="COG1309">
    <property type="taxonomic scope" value="Bacteria"/>
</dbReference>
<keyword evidence="2 4" id="KW-0238">DNA-binding</keyword>
<dbReference type="GO" id="GO:0003700">
    <property type="term" value="F:DNA-binding transcription factor activity"/>
    <property type="evidence" value="ECO:0007669"/>
    <property type="project" value="TreeGrafter"/>
</dbReference>
<dbReference type="PRINTS" id="PR00455">
    <property type="entry name" value="HTHTETR"/>
</dbReference>
<dbReference type="PANTHER" id="PTHR30055:SF234">
    <property type="entry name" value="HTH-TYPE TRANSCRIPTIONAL REGULATOR BETI"/>
    <property type="match status" value="1"/>
</dbReference>
<name>U2ZT40_9SPHN</name>
<dbReference type="AlphaFoldDB" id="U2ZT40"/>
<dbReference type="SUPFAM" id="SSF46689">
    <property type="entry name" value="Homeodomain-like"/>
    <property type="match status" value="1"/>
</dbReference>
<dbReference type="InterPro" id="IPR001647">
    <property type="entry name" value="HTH_TetR"/>
</dbReference>
<dbReference type="KEGG" id="ntd:EGO55_02685"/>
<keyword evidence="3" id="KW-0804">Transcription</keyword>
<dbReference type="EMBL" id="BASZ01000003">
    <property type="protein sequence ID" value="GAD48544.1"/>
    <property type="molecule type" value="Genomic_DNA"/>
</dbReference>
<dbReference type="PROSITE" id="PS50977">
    <property type="entry name" value="HTH_TETR_2"/>
    <property type="match status" value="1"/>
</dbReference>
<dbReference type="RefSeq" id="WP_021689451.1">
    <property type="nucleotide sequence ID" value="NZ_BASZ01000003.1"/>
</dbReference>
<evidence type="ECO:0000313" key="7">
    <source>
        <dbReference type="Proteomes" id="UP000016568"/>
    </source>
</evidence>
<keyword evidence="1" id="KW-0805">Transcription regulation</keyword>
<feature type="DNA-binding region" description="H-T-H motif" evidence="4">
    <location>
        <begin position="36"/>
        <end position="55"/>
    </location>
</feature>
<dbReference type="OrthoDB" id="9816431at2"/>
<organism evidence="6 7">
    <name type="scientific">Caenibius tardaugens NBRC 16725</name>
    <dbReference type="NCBI Taxonomy" id="1219035"/>
    <lineage>
        <taxon>Bacteria</taxon>
        <taxon>Pseudomonadati</taxon>
        <taxon>Pseudomonadota</taxon>
        <taxon>Alphaproteobacteria</taxon>
        <taxon>Sphingomonadales</taxon>
        <taxon>Erythrobacteraceae</taxon>
        <taxon>Caenibius</taxon>
    </lineage>
</organism>
<keyword evidence="7" id="KW-1185">Reference proteome</keyword>
<evidence type="ECO:0000256" key="4">
    <source>
        <dbReference type="PROSITE-ProRule" id="PRU00335"/>
    </source>
</evidence>
<protein>
    <submittedName>
        <fullName evidence="6">Putative TetR family transcriptional regulator</fullName>
    </submittedName>
</protein>
<evidence type="ECO:0000256" key="2">
    <source>
        <dbReference type="ARBA" id="ARBA00023125"/>
    </source>
</evidence>
<dbReference type="PROSITE" id="PS01081">
    <property type="entry name" value="HTH_TETR_1"/>
    <property type="match status" value="1"/>
</dbReference>
<accession>U2ZT40</accession>
<proteinExistence type="predicted"/>
<sequence>MTKLLSRRELNKERTRNAILRAAREGFAREGVSGMTMDDIASEADVSRTTLFNYFTGKGEILDHLVMEMHEHFYARMEECRASTADVEKRLVMAFSETGRLMENDAYRLQPLVGYSWLRWNEAGIMGRIERLTESFEELLDDGRERPSGEGPDLHAIAEIATAVFIGMIHKWHLVPDFPLAQRLSDAAAWIMLMLQDAPERAFAGGQNAFPA</sequence>
<dbReference type="Gene3D" id="1.10.357.10">
    <property type="entry name" value="Tetracycline Repressor, domain 2"/>
    <property type="match status" value="1"/>
</dbReference>
<gene>
    <name evidence="6" type="ORF">NT2_03_00320</name>
</gene>
<dbReference type="InterPro" id="IPR050109">
    <property type="entry name" value="HTH-type_TetR-like_transc_reg"/>
</dbReference>
<reference evidence="6 7" key="1">
    <citation type="submission" date="2013-09" db="EMBL/GenBank/DDBJ databases">
        <title>Whole genome shotgun sequence of Novosphingobium tardaugens NBRC 16725.</title>
        <authorList>
            <person name="Isaki S."/>
            <person name="Hosoyama A."/>
            <person name="Tsuchikane K."/>
            <person name="Katsumata H."/>
            <person name="Ando Y."/>
            <person name="Yamazaki S."/>
            <person name="Fujita N."/>
        </authorList>
    </citation>
    <scope>NUCLEOTIDE SEQUENCE [LARGE SCALE GENOMIC DNA]</scope>
    <source>
        <strain evidence="6 7">NBRC 16725</strain>
    </source>
</reference>